<feature type="transmembrane region" description="Helical" evidence="8">
    <location>
        <begin position="146"/>
        <end position="167"/>
    </location>
</feature>
<evidence type="ECO:0000256" key="8">
    <source>
        <dbReference type="SAM" id="Phobius"/>
    </source>
</evidence>
<dbReference type="Proteomes" id="UP000475862">
    <property type="component" value="Unassembled WGS sequence"/>
</dbReference>
<dbReference type="InterPro" id="IPR000109">
    <property type="entry name" value="POT_fam"/>
</dbReference>
<dbReference type="InterPro" id="IPR018456">
    <property type="entry name" value="PTR2_symporter_CS"/>
</dbReference>
<dbReference type="PROSITE" id="PS01022">
    <property type="entry name" value="PTR2_1"/>
    <property type="match status" value="1"/>
</dbReference>
<evidence type="ECO:0000313" key="9">
    <source>
        <dbReference type="EMBL" id="KAE9523477.1"/>
    </source>
</evidence>
<dbReference type="AlphaFoldDB" id="A0A6G0T0P7"/>
<feature type="transmembrane region" description="Helical" evidence="8">
    <location>
        <begin position="357"/>
        <end position="381"/>
    </location>
</feature>
<proteinExistence type="inferred from homology"/>
<comment type="subcellular location">
    <subcellularLocation>
        <location evidence="1 7">Membrane</location>
        <topology evidence="1 7">Multi-pass membrane protein</topology>
    </subcellularLocation>
</comment>
<dbReference type="Gene3D" id="1.20.1250.20">
    <property type="entry name" value="MFS general substrate transporter like domains"/>
    <property type="match status" value="4"/>
</dbReference>
<feature type="transmembrane region" description="Helical" evidence="8">
    <location>
        <begin position="420"/>
        <end position="441"/>
    </location>
</feature>
<feature type="transmembrane region" description="Helical" evidence="8">
    <location>
        <begin position="273"/>
        <end position="295"/>
    </location>
</feature>
<dbReference type="GO" id="GO:0022857">
    <property type="term" value="F:transmembrane transporter activity"/>
    <property type="evidence" value="ECO:0007669"/>
    <property type="project" value="InterPro"/>
</dbReference>
<evidence type="ECO:0000313" key="10">
    <source>
        <dbReference type="Proteomes" id="UP000475862"/>
    </source>
</evidence>
<dbReference type="GO" id="GO:0016020">
    <property type="term" value="C:membrane"/>
    <property type="evidence" value="ECO:0007669"/>
    <property type="project" value="UniProtKB-SubCell"/>
</dbReference>
<keyword evidence="7" id="KW-0813">Transport</keyword>
<keyword evidence="10" id="KW-1185">Reference proteome</keyword>
<feature type="transmembrane region" description="Helical" evidence="8">
    <location>
        <begin position="113"/>
        <end position="134"/>
    </location>
</feature>
<feature type="transmembrane region" description="Helical" evidence="8">
    <location>
        <begin position="590"/>
        <end position="611"/>
    </location>
</feature>
<gene>
    <name evidence="9" type="ORF">AGLY_016029</name>
</gene>
<dbReference type="PROSITE" id="PS01023">
    <property type="entry name" value="PTR2_2"/>
    <property type="match status" value="1"/>
</dbReference>
<feature type="transmembrane region" description="Helical" evidence="8">
    <location>
        <begin position="884"/>
        <end position="904"/>
    </location>
</feature>
<keyword evidence="3 7" id="KW-0812">Transmembrane</keyword>
<feature type="transmembrane region" description="Helical" evidence="8">
    <location>
        <begin position="848"/>
        <end position="872"/>
    </location>
</feature>
<name>A0A6G0T0P7_APHGL</name>
<organism evidence="9 10">
    <name type="scientific">Aphis glycines</name>
    <name type="common">Soybean aphid</name>
    <dbReference type="NCBI Taxonomy" id="307491"/>
    <lineage>
        <taxon>Eukaryota</taxon>
        <taxon>Metazoa</taxon>
        <taxon>Ecdysozoa</taxon>
        <taxon>Arthropoda</taxon>
        <taxon>Hexapoda</taxon>
        <taxon>Insecta</taxon>
        <taxon>Pterygota</taxon>
        <taxon>Neoptera</taxon>
        <taxon>Paraneoptera</taxon>
        <taxon>Hemiptera</taxon>
        <taxon>Sternorrhyncha</taxon>
        <taxon>Aphidomorpha</taxon>
        <taxon>Aphidoidea</taxon>
        <taxon>Aphididae</taxon>
        <taxon>Aphidini</taxon>
        <taxon>Aphis</taxon>
        <taxon>Aphis</taxon>
    </lineage>
</organism>
<comment type="similarity">
    <text evidence="2 7">Belongs to the major facilitator superfamily. Proton-dependent oligopeptide transporter (POT/PTR) (TC 2.A.17) family.</text>
</comment>
<feature type="transmembrane region" description="Helical" evidence="8">
    <location>
        <begin position="623"/>
        <end position="644"/>
    </location>
</feature>
<dbReference type="InterPro" id="IPR036259">
    <property type="entry name" value="MFS_trans_sf"/>
</dbReference>
<dbReference type="GO" id="GO:0006857">
    <property type="term" value="P:oligopeptide transport"/>
    <property type="evidence" value="ECO:0007669"/>
    <property type="project" value="InterPro"/>
</dbReference>
<feature type="transmembrane region" description="Helical" evidence="8">
    <location>
        <begin position="453"/>
        <end position="471"/>
    </location>
</feature>
<keyword evidence="4" id="KW-0653">Protein transport</keyword>
<feature type="transmembrane region" description="Helical" evidence="8">
    <location>
        <begin position="540"/>
        <end position="558"/>
    </location>
</feature>
<dbReference type="OrthoDB" id="8904098at2759"/>
<evidence type="ECO:0000256" key="4">
    <source>
        <dbReference type="ARBA" id="ARBA00022856"/>
    </source>
</evidence>
<evidence type="ECO:0000256" key="7">
    <source>
        <dbReference type="RuleBase" id="RU003755"/>
    </source>
</evidence>
<feature type="transmembrane region" description="Helical" evidence="8">
    <location>
        <begin position="387"/>
        <end position="408"/>
    </location>
</feature>
<comment type="caution">
    <text evidence="9">The sequence shown here is derived from an EMBL/GenBank/DDBJ whole genome shotgun (WGS) entry which is preliminary data.</text>
</comment>
<evidence type="ECO:0000256" key="1">
    <source>
        <dbReference type="ARBA" id="ARBA00004141"/>
    </source>
</evidence>
<evidence type="ECO:0000256" key="3">
    <source>
        <dbReference type="ARBA" id="ARBA00022692"/>
    </source>
</evidence>
<reference evidence="9 10" key="1">
    <citation type="submission" date="2019-08" db="EMBL/GenBank/DDBJ databases">
        <title>The genome of the soybean aphid Biotype 1, its phylome, world population structure and adaptation to the North American continent.</title>
        <authorList>
            <person name="Giordano R."/>
            <person name="Donthu R.K."/>
            <person name="Hernandez A.G."/>
            <person name="Wright C.L."/>
            <person name="Zimin A.V."/>
        </authorList>
    </citation>
    <scope>NUCLEOTIDE SEQUENCE [LARGE SCALE GENOMIC DNA]</scope>
    <source>
        <tissue evidence="9">Whole aphids</tissue>
    </source>
</reference>
<feature type="transmembrane region" description="Helical" evidence="8">
    <location>
        <begin position="63"/>
        <end position="81"/>
    </location>
</feature>
<dbReference type="Pfam" id="PF00854">
    <property type="entry name" value="PTR2"/>
    <property type="match status" value="4"/>
</dbReference>
<dbReference type="SUPFAM" id="SSF103473">
    <property type="entry name" value="MFS general substrate transporter"/>
    <property type="match status" value="1"/>
</dbReference>
<dbReference type="PANTHER" id="PTHR11654">
    <property type="entry name" value="OLIGOPEPTIDE TRANSPORTER-RELATED"/>
    <property type="match status" value="1"/>
</dbReference>
<keyword evidence="5 8" id="KW-1133">Transmembrane helix</keyword>
<keyword evidence="4" id="KW-0571">Peptide transport</keyword>
<evidence type="ECO:0008006" key="11">
    <source>
        <dbReference type="Google" id="ProtNLM"/>
    </source>
</evidence>
<accession>A0A6G0T0P7</accession>
<dbReference type="EMBL" id="VYZN01000079">
    <property type="protein sequence ID" value="KAE9523477.1"/>
    <property type="molecule type" value="Genomic_DNA"/>
</dbReference>
<evidence type="ECO:0000256" key="6">
    <source>
        <dbReference type="ARBA" id="ARBA00023136"/>
    </source>
</evidence>
<protein>
    <recommendedName>
        <fullName evidence="11">Major facilitator superfamily (MFS) profile domain-containing protein</fullName>
    </recommendedName>
</protein>
<evidence type="ECO:0000256" key="2">
    <source>
        <dbReference type="ARBA" id="ARBA00005982"/>
    </source>
</evidence>
<keyword evidence="6 8" id="KW-0472">Membrane</keyword>
<sequence length="945" mass="108264">MRFAKDLVIMDLKSVHIYHHCLVLSLQIRIGGNITSSNEVKRKDWLEYADNKYNPHEIFELRSALDVIYLLIPIPLIYTLFDPQGSRWILQGTLMNGKIDFLNWTIKPDQVHFMNTLFVLVFIPLFNGVVYPILYKIGIYTPLKQVTLGGLFTVSSFVCAAIVQILYSHNLSRKSITLRNLNNKLSDINFKLPLNKTTNHEIPVGTYDIYLDDENILHKTNLLPTSVNDLIFHHSSNHSYRTDLPWTDGPIYLATLLKKRKVDYFRKWEILHILWQVPQMLLITICEVMIVITLLEFSFNQFIKFCIMQKEGNGYPKAVWYIFGNELCERFSYHGLKTILVLFFTTIQKYDHDTSTIIFHMFLICSFLSPLFGAIIADSYWGKYKTIFILSIVHAMGNIIVAIASLVTSVSLHFQRSFTIIGLLLTSIGAGGIKPCVSAFGGDQFVLPDQEHHLQMFFSMFYFIINLGSLLSSSITPELRKSVQCFGKDSCFPLAFGVPAILMHALKKKITTSPNEEKKKNWLDYADDKYNTREIFELRSALDVMYLFIPVPMFYALFDQQGSRWILQGTLMNGKIDFLNWSIKPDQMHLINPLFVLIFIPLFNAVVYPLLYKIGINTPLKKVTLGGLIAASSFVCAAVVQYTIIGQTFTISSNEGQLRMYNNFDCNVSVSSSLVGNFTIEQLNVVHINYSSTVYNETDVLSIELHPTCELKMSTSIQHVFIDKGKVSSYFLTSKNDKEIELKYLKEMRKLKSGNSNLRILQDNFFSQNVILRNTNNKLSEISFSLSTNPDQNYELPIGTYDIYLDNESVLQNVDLLPVSINDLLFHHNFNQTNAKLITLEKGKYIHILWQVPQTILITIAEVMFVVTLLEFSFTQAPLSMKSFLSAVNLCTTAVGNILIVIISKIGQFENQGHEFLFYAVLMVLDMIIFMLMSTKYKYKCINTQ</sequence>
<evidence type="ECO:0000256" key="5">
    <source>
        <dbReference type="ARBA" id="ARBA00022989"/>
    </source>
</evidence>
<feature type="transmembrane region" description="Helical" evidence="8">
    <location>
        <begin position="916"/>
        <end position="933"/>
    </location>
</feature>